<comment type="caution">
    <text evidence="5">The sequence shown here is derived from an EMBL/GenBank/DDBJ whole genome shotgun (WGS) entry which is preliminary data.</text>
</comment>
<dbReference type="Gene3D" id="1.10.10.10">
    <property type="entry name" value="Winged helix-like DNA-binding domain superfamily/Winged helix DNA-binding domain"/>
    <property type="match status" value="1"/>
</dbReference>
<feature type="domain" description="HTH hxlR-type" evidence="4">
    <location>
        <begin position="10"/>
        <end position="107"/>
    </location>
</feature>
<dbReference type="PROSITE" id="PS51118">
    <property type="entry name" value="HTH_HXLR"/>
    <property type="match status" value="1"/>
</dbReference>
<dbReference type="InterPro" id="IPR002577">
    <property type="entry name" value="HTH_HxlR"/>
</dbReference>
<dbReference type="OrthoDB" id="9807069at2"/>
<dbReference type="PANTHER" id="PTHR33204:SF18">
    <property type="entry name" value="TRANSCRIPTIONAL REGULATORY PROTEIN"/>
    <property type="match status" value="1"/>
</dbReference>
<proteinExistence type="predicted"/>
<keyword evidence="6" id="KW-1185">Reference proteome</keyword>
<dbReference type="InterPro" id="IPR036390">
    <property type="entry name" value="WH_DNA-bd_sf"/>
</dbReference>
<evidence type="ECO:0000256" key="3">
    <source>
        <dbReference type="ARBA" id="ARBA00023163"/>
    </source>
</evidence>
<dbReference type="RefSeq" id="WP_134197446.1">
    <property type="nucleotide sequence ID" value="NZ_JBHLUW010000048.1"/>
</dbReference>
<dbReference type="AlphaFoldDB" id="A0A4R8L3D6"/>
<organism evidence="5 6">
    <name type="scientific">Paraburkholderia rhizosphaerae</name>
    <dbReference type="NCBI Taxonomy" id="480658"/>
    <lineage>
        <taxon>Bacteria</taxon>
        <taxon>Pseudomonadati</taxon>
        <taxon>Pseudomonadota</taxon>
        <taxon>Betaproteobacteria</taxon>
        <taxon>Burkholderiales</taxon>
        <taxon>Burkholderiaceae</taxon>
        <taxon>Paraburkholderia</taxon>
    </lineage>
</organism>
<dbReference type="EMBL" id="SORE01000046">
    <property type="protein sequence ID" value="TDY37056.1"/>
    <property type="molecule type" value="Genomic_DNA"/>
</dbReference>
<dbReference type="SUPFAM" id="SSF46785">
    <property type="entry name" value="Winged helix' DNA-binding domain"/>
    <property type="match status" value="1"/>
</dbReference>
<sequence length="154" mass="17243">MAKFDEVSTCPVARSLDVIGDSWSLLIVRDAFEGIRRFGEFQSKLGVSRSVLTQRLRALVDNGILLSRPAADGTAYREYQLTAKGIDLFHVIVALGQWGENHLFAPKEKHSRWLDRKKKQPVRKLQLRSADGRLLGVKDVVGQKADGTVVDEEL</sequence>
<protein>
    <submittedName>
        <fullName evidence="5">HxlR family transcriptional regulator</fullName>
    </submittedName>
</protein>
<keyword evidence="2" id="KW-0238">DNA-binding</keyword>
<keyword evidence="1" id="KW-0805">Transcription regulation</keyword>
<dbReference type="GO" id="GO:0003677">
    <property type="term" value="F:DNA binding"/>
    <property type="evidence" value="ECO:0007669"/>
    <property type="project" value="UniProtKB-KW"/>
</dbReference>
<dbReference type="InterPro" id="IPR036388">
    <property type="entry name" value="WH-like_DNA-bd_sf"/>
</dbReference>
<keyword evidence="3" id="KW-0804">Transcription</keyword>
<dbReference type="PANTHER" id="PTHR33204">
    <property type="entry name" value="TRANSCRIPTIONAL REGULATOR, MARR FAMILY"/>
    <property type="match status" value="1"/>
</dbReference>
<evidence type="ECO:0000256" key="2">
    <source>
        <dbReference type="ARBA" id="ARBA00023125"/>
    </source>
</evidence>
<reference evidence="5 6" key="1">
    <citation type="submission" date="2019-03" db="EMBL/GenBank/DDBJ databases">
        <title>Genomic Encyclopedia of Type Strains, Phase III (KMG-III): the genomes of soil and plant-associated and newly described type strains.</title>
        <authorList>
            <person name="Whitman W."/>
        </authorList>
    </citation>
    <scope>NUCLEOTIDE SEQUENCE [LARGE SCALE GENOMIC DNA]</scope>
    <source>
        <strain evidence="5 6">LMG 29544</strain>
    </source>
</reference>
<dbReference type="Proteomes" id="UP000295509">
    <property type="component" value="Unassembled WGS sequence"/>
</dbReference>
<evidence type="ECO:0000313" key="6">
    <source>
        <dbReference type="Proteomes" id="UP000295509"/>
    </source>
</evidence>
<dbReference type="Pfam" id="PF01638">
    <property type="entry name" value="HxlR"/>
    <property type="match status" value="1"/>
</dbReference>
<evidence type="ECO:0000313" key="5">
    <source>
        <dbReference type="EMBL" id="TDY37056.1"/>
    </source>
</evidence>
<evidence type="ECO:0000259" key="4">
    <source>
        <dbReference type="PROSITE" id="PS51118"/>
    </source>
</evidence>
<evidence type="ECO:0000256" key="1">
    <source>
        <dbReference type="ARBA" id="ARBA00023015"/>
    </source>
</evidence>
<accession>A0A4R8L3D6</accession>
<name>A0A4R8L3D6_9BURK</name>
<gene>
    <name evidence="5" type="ORF">BX592_14615</name>
</gene>